<gene>
    <name evidence="1" type="ORF">ALMOND_2B001661</name>
</gene>
<sequence length="177" mass="19913">METGMQQGFGESVSKLTNSRDMRHLKKTMSDMIPYKLKINIRDNRCCRERNAKFTQYALNPCEFSSGSSNRPVFGFGGGAREGLLLMGAPRDQISTEVDNITSLRLAIITITSPVSIGKGIEMMRGVATKMKAKGDGTFQVVKKTLECLAVSLGRRMHELRELFDYEGDVRHLRLRY</sequence>
<dbReference type="Gramene" id="VVA23940">
    <property type="protein sequence ID" value="VVA23940"/>
    <property type="gene ID" value="Prudul26B001661"/>
</dbReference>
<evidence type="ECO:0000313" key="2">
    <source>
        <dbReference type="Proteomes" id="UP000327085"/>
    </source>
</evidence>
<dbReference type="InParanoid" id="A0A5E4F913"/>
<evidence type="ECO:0000313" key="1">
    <source>
        <dbReference type="EMBL" id="VVA23940.1"/>
    </source>
</evidence>
<accession>A0A5E4F913</accession>
<protein>
    <submittedName>
        <fullName evidence="1">Uncharacterized protein</fullName>
    </submittedName>
</protein>
<reference evidence="2" key="1">
    <citation type="journal article" date="2020" name="Plant J.">
        <title>Transposons played a major role in the diversification between the closely related almond and peach genomes: results from the almond genome sequence.</title>
        <authorList>
            <person name="Alioto T."/>
            <person name="Alexiou K.G."/>
            <person name="Bardil A."/>
            <person name="Barteri F."/>
            <person name="Castanera R."/>
            <person name="Cruz F."/>
            <person name="Dhingra A."/>
            <person name="Duval H."/>
            <person name="Fernandez I Marti A."/>
            <person name="Frias L."/>
            <person name="Galan B."/>
            <person name="Garcia J.L."/>
            <person name="Howad W."/>
            <person name="Gomez-Garrido J."/>
            <person name="Gut M."/>
            <person name="Julca I."/>
            <person name="Morata J."/>
            <person name="Puigdomenech P."/>
            <person name="Ribeca P."/>
            <person name="Rubio Cabetas M.J."/>
            <person name="Vlasova A."/>
            <person name="Wirthensohn M."/>
            <person name="Garcia-Mas J."/>
            <person name="Gabaldon T."/>
            <person name="Casacuberta J.M."/>
            <person name="Arus P."/>
        </authorList>
    </citation>
    <scope>NUCLEOTIDE SEQUENCE [LARGE SCALE GENOMIC DNA]</scope>
    <source>
        <strain evidence="2">cv. Texas</strain>
    </source>
</reference>
<dbReference type="Proteomes" id="UP000327085">
    <property type="component" value="Chromosome 7"/>
</dbReference>
<dbReference type="AlphaFoldDB" id="A0A5E4F913"/>
<dbReference type="EMBL" id="CABIKO010000076">
    <property type="protein sequence ID" value="VVA23940.1"/>
    <property type="molecule type" value="Genomic_DNA"/>
</dbReference>
<proteinExistence type="predicted"/>
<organism evidence="1 2">
    <name type="scientific">Prunus dulcis</name>
    <name type="common">Almond</name>
    <name type="synonym">Amygdalus dulcis</name>
    <dbReference type="NCBI Taxonomy" id="3755"/>
    <lineage>
        <taxon>Eukaryota</taxon>
        <taxon>Viridiplantae</taxon>
        <taxon>Streptophyta</taxon>
        <taxon>Embryophyta</taxon>
        <taxon>Tracheophyta</taxon>
        <taxon>Spermatophyta</taxon>
        <taxon>Magnoliopsida</taxon>
        <taxon>eudicotyledons</taxon>
        <taxon>Gunneridae</taxon>
        <taxon>Pentapetalae</taxon>
        <taxon>rosids</taxon>
        <taxon>fabids</taxon>
        <taxon>Rosales</taxon>
        <taxon>Rosaceae</taxon>
        <taxon>Amygdaloideae</taxon>
        <taxon>Amygdaleae</taxon>
        <taxon>Prunus</taxon>
    </lineage>
</organism>
<name>A0A5E4F913_PRUDU</name>